<organism evidence="15 16">
    <name type="scientific">Penicillium decumbens</name>
    <dbReference type="NCBI Taxonomy" id="69771"/>
    <lineage>
        <taxon>Eukaryota</taxon>
        <taxon>Fungi</taxon>
        <taxon>Dikarya</taxon>
        <taxon>Ascomycota</taxon>
        <taxon>Pezizomycotina</taxon>
        <taxon>Eurotiomycetes</taxon>
        <taxon>Eurotiomycetidae</taxon>
        <taxon>Eurotiales</taxon>
        <taxon>Aspergillaceae</taxon>
        <taxon>Penicillium</taxon>
    </lineage>
</organism>
<comment type="cofactor">
    <cofactor evidence="11">
        <name>heme</name>
        <dbReference type="ChEBI" id="CHEBI:30413"/>
    </cofactor>
</comment>
<keyword evidence="9 12" id="KW-0376">Hydrogen peroxide</keyword>
<dbReference type="InterPro" id="IPR024708">
    <property type="entry name" value="Catalase_AS"/>
</dbReference>
<dbReference type="Gene3D" id="2.40.180.10">
    <property type="entry name" value="Catalase core domain"/>
    <property type="match status" value="1"/>
</dbReference>
<dbReference type="GO" id="GO:0042542">
    <property type="term" value="P:response to hydrogen peroxide"/>
    <property type="evidence" value="ECO:0007669"/>
    <property type="project" value="TreeGrafter"/>
</dbReference>
<keyword evidence="4" id="KW-0017">Alkaloid metabolism</keyword>
<keyword evidence="8 11" id="KW-0408">Iron</keyword>
<evidence type="ECO:0000256" key="11">
    <source>
        <dbReference type="PIRSR" id="PIRSR038928-2"/>
    </source>
</evidence>
<evidence type="ECO:0000259" key="14">
    <source>
        <dbReference type="SMART" id="SM01060"/>
    </source>
</evidence>
<comment type="pathway">
    <text evidence="1">Alkaloid biosynthesis.</text>
</comment>
<dbReference type="SUPFAM" id="SSF56634">
    <property type="entry name" value="Heme-dependent catalase-like"/>
    <property type="match status" value="1"/>
</dbReference>
<comment type="caution">
    <text evidence="15">The sequence shown here is derived from an EMBL/GenBank/DDBJ whole genome shotgun (WGS) entry which is preliminary data.</text>
</comment>
<evidence type="ECO:0000256" key="5">
    <source>
        <dbReference type="ARBA" id="ARBA00022617"/>
    </source>
</evidence>
<protein>
    <recommendedName>
        <fullName evidence="12">Catalase</fullName>
        <ecNumber evidence="12">1.11.1.6</ecNumber>
    </recommendedName>
</protein>
<dbReference type="InterPro" id="IPR018028">
    <property type="entry name" value="Catalase"/>
</dbReference>
<keyword evidence="6 11" id="KW-0479">Metal-binding</keyword>
<evidence type="ECO:0000256" key="8">
    <source>
        <dbReference type="ARBA" id="ARBA00023004"/>
    </source>
</evidence>
<keyword evidence="3 12" id="KW-0575">Peroxidase</keyword>
<dbReference type="OrthoDB" id="6880011at2759"/>
<comment type="catalytic activity">
    <reaction evidence="12">
        <text>2 H2O2 = O2 + 2 H2O</text>
        <dbReference type="Rhea" id="RHEA:20309"/>
        <dbReference type="ChEBI" id="CHEBI:15377"/>
        <dbReference type="ChEBI" id="CHEBI:15379"/>
        <dbReference type="ChEBI" id="CHEBI:16240"/>
        <dbReference type="EC" id="1.11.1.6"/>
    </reaction>
</comment>
<reference evidence="16" key="1">
    <citation type="journal article" date="2017" name="Nat. Microbiol.">
        <title>Global analysis of biosynthetic gene clusters reveals vast potential of secondary metabolite production in Penicillium species.</title>
        <authorList>
            <person name="Nielsen J.C."/>
            <person name="Grijseels S."/>
            <person name="Prigent S."/>
            <person name="Ji B."/>
            <person name="Dainat J."/>
            <person name="Nielsen K.F."/>
            <person name="Frisvad J.C."/>
            <person name="Workman M."/>
            <person name="Nielsen J."/>
        </authorList>
    </citation>
    <scope>NUCLEOTIDE SEQUENCE [LARGE SCALE GENOMIC DNA]</scope>
    <source>
        <strain evidence="16">IBT 11843</strain>
    </source>
</reference>
<evidence type="ECO:0000256" key="12">
    <source>
        <dbReference type="RuleBase" id="RU000498"/>
    </source>
</evidence>
<sequence length="490" mass="55080">MSDPKYTFAEGQPIRDPSVSTTFPVFGGGGITTLGDTLLLETLAHFNRERIPERVVHAKASGAWGEFEVTNDVSSLTSAKFLNGIGKKTKVLFRLSTTGPEKGSADTVRDVRGFSVKFFTEEGNHDIVGNHVPVFFVRDPIRFVSVNRSHKKHPATNRTDWSMFWDFHVNQEESVHTLMHLFGSRGIPDSIRRTPGFGVHTFKLVAADGSFRYCKFHFKPVQKATHFTGAEAARIAGVNPDFHNQDLADAISRGEFPVWKLYVQVMEPERAETFGRALFDITKVWSQKEFPLIEVGKMTLNQNPENYFAEIEQAAFSPSNMVPGIAVTPDPMLQARMFAYPDAQRYRLGVNYTQLPPNRPICPVHAPFERDGTGTITRNYGGEPSYVRNTLGRGVGSQVMPNFQHTERIERNAILAQHEIVVDDEDFVQPRDLWNRVFDENERRQWVANVAGTLEEVPAELREAVMVMFSKVDPQIGPMLAGQAKTSSHL</sequence>
<dbReference type="GO" id="GO:0046872">
    <property type="term" value="F:metal ion binding"/>
    <property type="evidence" value="ECO:0007669"/>
    <property type="project" value="UniProtKB-KW"/>
</dbReference>
<dbReference type="Proteomes" id="UP000191522">
    <property type="component" value="Unassembled WGS sequence"/>
</dbReference>
<dbReference type="PIRSF" id="PIRSF038928">
    <property type="entry name" value="Catalase_clade1-3"/>
    <property type="match status" value="1"/>
</dbReference>
<evidence type="ECO:0000256" key="3">
    <source>
        <dbReference type="ARBA" id="ARBA00022559"/>
    </source>
</evidence>
<dbReference type="InterPro" id="IPR002226">
    <property type="entry name" value="Catalase_haem_BS"/>
</dbReference>
<keyword evidence="7 12" id="KW-0560">Oxidoreductase</keyword>
<dbReference type="PANTHER" id="PTHR11465:SF26">
    <property type="entry name" value="CATALASE 2"/>
    <property type="match status" value="1"/>
</dbReference>
<name>A0A1V6NV65_PENDC</name>
<dbReference type="PRINTS" id="PR00067">
    <property type="entry name" value="CATALASE"/>
</dbReference>
<keyword evidence="16" id="KW-1185">Reference proteome</keyword>
<dbReference type="SMART" id="SM01060">
    <property type="entry name" value="Catalase"/>
    <property type="match status" value="1"/>
</dbReference>
<evidence type="ECO:0000256" key="9">
    <source>
        <dbReference type="ARBA" id="ARBA00023324"/>
    </source>
</evidence>
<dbReference type="GO" id="GO:0005739">
    <property type="term" value="C:mitochondrion"/>
    <property type="evidence" value="ECO:0007669"/>
    <property type="project" value="TreeGrafter"/>
</dbReference>
<evidence type="ECO:0000256" key="1">
    <source>
        <dbReference type="ARBA" id="ARBA00004913"/>
    </source>
</evidence>
<accession>A0A1V6NV65</accession>
<evidence type="ECO:0000256" key="6">
    <source>
        <dbReference type="ARBA" id="ARBA00022723"/>
    </source>
</evidence>
<dbReference type="GO" id="GO:0004096">
    <property type="term" value="F:catalase activity"/>
    <property type="evidence" value="ECO:0007669"/>
    <property type="project" value="UniProtKB-EC"/>
</dbReference>
<feature type="active site" evidence="10">
    <location>
        <position position="57"/>
    </location>
</feature>
<dbReference type="OMA" id="PNSYGRW"/>
<feature type="active site" evidence="10">
    <location>
        <position position="130"/>
    </location>
</feature>
<dbReference type="InterPro" id="IPR011614">
    <property type="entry name" value="Catalase_core"/>
</dbReference>
<dbReference type="GO" id="GO:0009820">
    <property type="term" value="P:alkaloid metabolic process"/>
    <property type="evidence" value="ECO:0007669"/>
    <property type="project" value="UniProtKB-KW"/>
</dbReference>
<evidence type="ECO:0000313" key="15">
    <source>
        <dbReference type="EMBL" id="OQD68560.1"/>
    </source>
</evidence>
<dbReference type="InterPro" id="IPR020835">
    <property type="entry name" value="Catalase_sf"/>
</dbReference>
<gene>
    <name evidence="15" type="ORF">PENDEC_c034G00021</name>
</gene>
<evidence type="ECO:0000256" key="2">
    <source>
        <dbReference type="ARBA" id="ARBA00005329"/>
    </source>
</evidence>
<dbReference type="AlphaFoldDB" id="A0A1V6NV65"/>
<dbReference type="CDD" id="cd08157">
    <property type="entry name" value="catalase_fungal"/>
    <property type="match status" value="1"/>
</dbReference>
<dbReference type="PROSITE" id="PS00437">
    <property type="entry name" value="CATALASE_1"/>
    <property type="match status" value="1"/>
</dbReference>
<feature type="binding site" description="axial binding residue" evidence="11">
    <location>
        <position position="340"/>
    </location>
    <ligand>
        <name>heme</name>
        <dbReference type="ChEBI" id="CHEBI:30413"/>
    </ligand>
    <ligandPart>
        <name>Fe</name>
        <dbReference type="ChEBI" id="CHEBI:18248"/>
    </ligandPart>
</feature>
<dbReference type="PROSITE" id="PS51402">
    <property type="entry name" value="CATALASE_3"/>
    <property type="match status" value="1"/>
</dbReference>
<dbReference type="EMBL" id="MDYL01000034">
    <property type="protein sequence ID" value="OQD68560.1"/>
    <property type="molecule type" value="Genomic_DNA"/>
</dbReference>
<dbReference type="EC" id="1.11.1.6" evidence="12"/>
<dbReference type="PROSITE" id="PS00438">
    <property type="entry name" value="CATALASE_2"/>
    <property type="match status" value="1"/>
</dbReference>
<proteinExistence type="inferred from homology"/>
<dbReference type="Pfam" id="PF00199">
    <property type="entry name" value="Catalase"/>
    <property type="match status" value="1"/>
</dbReference>
<evidence type="ECO:0000256" key="10">
    <source>
        <dbReference type="PIRSR" id="PIRSR038928-1"/>
    </source>
</evidence>
<dbReference type="PANTHER" id="PTHR11465">
    <property type="entry name" value="CATALASE"/>
    <property type="match status" value="1"/>
</dbReference>
<dbReference type="GO" id="GO:0020037">
    <property type="term" value="F:heme binding"/>
    <property type="evidence" value="ECO:0007669"/>
    <property type="project" value="InterPro"/>
</dbReference>
<dbReference type="STRING" id="69771.A0A1V6NV65"/>
<dbReference type="GO" id="GO:0042744">
    <property type="term" value="P:hydrogen peroxide catabolic process"/>
    <property type="evidence" value="ECO:0007669"/>
    <property type="project" value="UniProtKB-KW"/>
</dbReference>
<dbReference type="GO" id="GO:0005777">
    <property type="term" value="C:peroxisome"/>
    <property type="evidence" value="ECO:0007669"/>
    <property type="project" value="TreeGrafter"/>
</dbReference>
<comment type="similarity">
    <text evidence="2 12">Belongs to the catalase family.</text>
</comment>
<evidence type="ECO:0000256" key="7">
    <source>
        <dbReference type="ARBA" id="ARBA00023002"/>
    </source>
</evidence>
<evidence type="ECO:0000313" key="16">
    <source>
        <dbReference type="Proteomes" id="UP000191522"/>
    </source>
</evidence>
<dbReference type="InterPro" id="IPR024711">
    <property type="entry name" value="Catalase_clade1/3"/>
</dbReference>
<dbReference type="InterPro" id="IPR010582">
    <property type="entry name" value="Catalase_immune_responsive"/>
</dbReference>
<comment type="function">
    <text evidence="13">Catalyzes the degradation of hydrogen peroxide (H(2)O(2)) generated by peroxisomal oxidases to water and oxygen, thereby protecting cells from the toxic effects of hydrogen peroxide.</text>
</comment>
<feature type="domain" description="Catalase core" evidence="14">
    <location>
        <begin position="7"/>
        <end position="395"/>
    </location>
</feature>
<evidence type="ECO:0000256" key="4">
    <source>
        <dbReference type="ARBA" id="ARBA00022589"/>
    </source>
</evidence>
<keyword evidence="5 11" id="KW-0349">Heme</keyword>
<evidence type="ECO:0000256" key="13">
    <source>
        <dbReference type="RuleBase" id="RU004142"/>
    </source>
</evidence>
<dbReference type="Pfam" id="PF06628">
    <property type="entry name" value="Catalase-rel"/>
    <property type="match status" value="1"/>
</dbReference>